<dbReference type="Gene3D" id="3.30.300.30">
    <property type="match status" value="1"/>
</dbReference>
<dbReference type="GO" id="GO:0004467">
    <property type="term" value="F:long-chain fatty acid-CoA ligase activity"/>
    <property type="evidence" value="ECO:0007669"/>
    <property type="project" value="TreeGrafter"/>
</dbReference>
<gene>
    <name evidence="4" type="ORF">J7T54_005280</name>
</gene>
<proteinExistence type="inferred from homology"/>
<organism evidence="4 5">
    <name type="scientific">Emericellopsis cladophorae</name>
    <dbReference type="NCBI Taxonomy" id="2686198"/>
    <lineage>
        <taxon>Eukaryota</taxon>
        <taxon>Fungi</taxon>
        <taxon>Dikarya</taxon>
        <taxon>Ascomycota</taxon>
        <taxon>Pezizomycotina</taxon>
        <taxon>Sordariomycetes</taxon>
        <taxon>Hypocreomycetidae</taxon>
        <taxon>Hypocreales</taxon>
        <taxon>Bionectriaceae</taxon>
        <taxon>Emericellopsis</taxon>
    </lineage>
</organism>
<dbReference type="GO" id="GO:0005777">
    <property type="term" value="C:peroxisome"/>
    <property type="evidence" value="ECO:0007669"/>
    <property type="project" value="TreeGrafter"/>
</dbReference>
<dbReference type="OrthoDB" id="10253869at2759"/>
<dbReference type="PANTHER" id="PTHR43107:SF6">
    <property type="entry name" value="ACYL-COA SYNTHETASE FAMILY PROTEIN (CEFD1), PUTATIVE (AFU_ORTHOLOGUE AFUA_6G03630)-RELATED"/>
    <property type="match status" value="1"/>
</dbReference>
<evidence type="ECO:0000259" key="3">
    <source>
        <dbReference type="Pfam" id="PF13193"/>
    </source>
</evidence>
<dbReference type="GO" id="GO:0005811">
    <property type="term" value="C:lipid droplet"/>
    <property type="evidence" value="ECO:0007669"/>
    <property type="project" value="TreeGrafter"/>
</dbReference>
<reference evidence="4" key="2">
    <citation type="submission" date="2022-07" db="EMBL/GenBank/DDBJ databases">
        <authorList>
            <person name="Goncalves M.F.M."/>
            <person name="Hilario S."/>
            <person name="Van De Peer Y."/>
            <person name="Esteves A.C."/>
            <person name="Alves A."/>
        </authorList>
    </citation>
    <scope>NUCLEOTIDE SEQUENCE</scope>
    <source>
        <strain evidence="4">MUM 19.33</strain>
    </source>
</reference>
<evidence type="ECO:0000256" key="1">
    <source>
        <dbReference type="ARBA" id="ARBA00006432"/>
    </source>
</evidence>
<dbReference type="InterPro" id="IPR045851">
    <property type="entry name" value="AMP-bd_C_sf"/>
</dbReference>
<keyword evidence="2" id="KW-0436">Ligase</keyword>
<name>A0A9P9Y118_9HYPO</name>
<dbReference type="GO" id="GO:0009898">
    <property type="term" value="C:cytoplasmic side of plasma membrane"/>
    <property type="evidence" value="ECO:0007669"/>
    <property type="project" value="TreeGrafter"/>
</dbReference>
<feature type="domain" description="AMP-binding enzyme C-terminal" evidence="3">
    <location>
        <begin position="209"/>
        <end position="278"/>
    </location>
</feature>
<dbReference type="EMBL" id="JAGIXG020000020">
    <property type="protein sequence ID" value="KAI6781569.1"/>
    <property type="molecule type" value="Genomic_DNA"/>
</dbReference>
<comment type="similarity">
    <text evidence="1">Belongs to the ATP-dependent AMP-binding enzyme family.</text>
</comment>
<dbReference type="GO" id="GO:0044539">
    <property type="term" value="P:long-chain fatty acid import into cell"/>
    <property type="evidence" value="ECO:0007669"/>
    <property type="project" value="TreeGrafter"/>
</dbReference>
<dbReference type="InterPro" id="IPR042099">
    <property type="entry name" value="ANL_N_sf"/>
</dbReference>
<dbReference type="FunFam" id="3.30.300.30:FF:000002">
    <property type="entry name" value="Long-chain fatty acid transport protein 1"/>
    <property type="match status" value="1"/>
</dbReference>
<reference evidence="4" key="1">
    <citation type="journal article" date="2021" name="J Fungi (Basel)">
        <title>Genomic and Metabolomic Analyses of the Marine Fungus Emericellopsis cladophorae: Insights into Saltwater Adaptability Mechanisms and Its Biosynthetic Potential.</title>
        <authorList>
            <person name="Goncalves M.F.M."/>
            <person name="Hilario S."/>
            <person name="Van de Peer Y."/>
            <person name="Esteves A.C."/>
            <person name="Alves A."/>
        </authorList>
    </citation>
    <scope>NUCLEOTIDE SEQUENCE</scope>
    <source>
        <strain evidence="4">MUM 19.33</strain>
    </source>
</reference>
<dbReference type="GeneID" id="75831765"/>
<evidence type="ECO:0000256" key="2">
    <source>
        <dbReference type="ARBA" id="ARBA00022598"/>
    </source>
</evidence>
<dbReference type="PANTHER" id="PTHR43107">
    <property type="entry name" value="LONG-CHAIN FATTY ACID TRANSPORT PROTEIN"/>
    <property type="match status" value="1"/>
</dbReference>
<evidence type="ECO:0000313" key="4">
    <source>
        <dbReference type="EMBL" id="KAI6781569.1"/>
    </source>
</evidence>
<dbReference type="RefSeq" id="XP_051362425.1">
    <property type="nucleotide sequence ID" value="XM_051506223.1"/>
</dbReference>
<protein>
    <submittedName>
        <fullName evidence="4">Isopenicillin N epimerase component-like protein</fullName>
    </submittedName>
</protein>
<keyword evidence="5" id="KW-1185">Reference proteome</keyword>
<dbReference type="GO" id="GO:0005324">
    <property type="term" value="F:long-chain fatty acid transmembrane transporter activity"/>
    <property type="evidence" value="ECO:0007669"/>
    <property type="project" value="TreeGrafter"/>
</dbReference>
<evidence type="ECO:0000313" key="5">
    <source>
        <dbReference type="Proteomes" id="UP001055219"/>
    </source>
</evidence>
<sequence>MNDLMSGISIAIAPKFSLKGFWDDIIESNATIFVYGNILRSDRDEYRILTRLFYYQERFGVSAIGEFYASTEGPLALFNHYRGGGFGLGAVGHHGWLLRRRGRDSYVAVETDAETGDIRRCPRTGLAKRLPYDQGGEILVQLSSKSAWSGYRQAEDATAKKLVHNVLKRGDVFFRTGDSLRRDDNGHWYFLDRLGDTYRWKGENVSTTEVSQILNSDPDIAESNVYGVRIPGHDGKAGCAAIILKDSVHPELIDWTRLTARLRSELPPYAVPVFLRLREAVGAMVTDNYKQKKEPLKLEGVDPDTLGSQVPQGERDQIFWLRPGSPKYTLFTRSDWAAISESRAKL</sequence>
<comment type="caution">
    <text evidence="4">The sequence shown here is derived from an EMBL/GenBank/DDBJ whole genome shotgun (WGS) entry which is preliminary data.</text>
</comment>
<dbReference type="AlphaFoldDB" id="A0A9P9Y118"/>
<dbReference type="Proteomes" id="UP001055219">
    <property type="component" value="Unassembled WGS sequence"/>
</dbReference>
<dbReference type="SUPFAM" id="SSF56801">
    <property type="entry name" value="Acetyl-CoA synthetase-like"/>
    <property type="match status" value="1"/>
</dbReference>
<dbReference type="Pfam" id="PF13193">
    <property type="entry name" value="AMP-binding_C"/>
    <property type="match status" value="1"/>
</dbReference>
<dbReference type="Gene3D" id="3.40.50.12780">
    <property type="entry name" value="N-terminal domain of ligase-like"/>
    <property type="match status" value="1"/>
</dbReference>
<dbReference type="InterPro" id="IPR025110">
    <property type="entry name" value="AMP-bd_C"/>
</dbReference>
<accession>A0A9P9Y118</accession>